<gene>
    <name evidence="2" type="ORF">P3G67_24160</name>
</gene>
<organism evidence="2 3">
    <name type="scientific">Streptomyces silvisoli</name>
    <dbReference type="NCBI Taxonomy" id="3034235"/>
    <lineage>
        <taxon>Bacteria</taxon>
        <taxon>Bacillati</taxon>
        <taxon>Actinomycetota</taxon>
        <taxon>Actinomycetes</taxon>
        <taxon>Kitasatosporales</taxon>
        <taxon>Streptomycetaceae</taxon>
        <taxon>Streptomyces</taxon>
    </lineage>
</organism>
<dbReference type="Proteomes" id="UP001216579">
    <property type="component" value="Unassembled WGS sequence"/>
</dbReference>
<dbReference type="InterPro" id="IPR002053">
    <property type="entry name" value="Glyco_hydro_25"/>
</dbReference>
<sequence>MPGPLEIRVETTMLTGETATTVHERGLARLVHREIDHLDGLLGTYPVHGVDTSHRDHDDLGGRPFDWSALSAHEQFISIKATQGEHHEDSWLGRDLAAASSAGMIHTVFHWLDASESGTSQAEFFLKTVHRYGFTGTHSGELAPELDVEECVRGGQHLTVQRVSDFMERARADTGETPTLYIRRSFVEECLGGTRALAKYPVRLARYRSGSAEPDPLLGGTGWDFWQYREDGAVDGIGRGVCLDVFHDDLAALKRRAHLPGR</sequence>
<dbReference type="RefSeq" id="WP_276095379.1">
    <property type="nucleotide sequence ID" value="NZ_JARJBC010000016.1"/>
</dbReference>
<protein>
    <submittedName>
        <fullName evidence="2">GH25 family lysozyme</fullName>
    </submittedName>
</protein>
<dbReference type="SUPFAM" id="SSF51445">
    <property type="entry name" value="(Trans)glycosidases"/>
    <property type="match status" value="1"/>
</dbReference>
<dbReference type="Gene3D" id="3.20.20.80">
    <property type="entry name" value="Glycosidases"/>
    <property type="match status" value="1"/>
</dbReference>
<dbReference type="PANTHER" id="PTHR34135">
    <property type="entry name" value="LYSOZYME"/>
    <property type="match status" value="1"/>
</dbReference>
<evidence type="ECO:0000313" key="2">
    <source>
        <dbReference type="EMBL" id="MDF3292274.1"/>
    </source>
</evidence>
<reference evidence="2 3" key="1">
    <citation type="submission" date="2023-03" db="EMBL/GenBank/DDBJ databases">
        <title>Draft genome sequence of Streptomyces sp. RB6PN23 isolated from peat swamp forest in Thailand.</title>
        <authorList>
            <person name="Klaysubun C."/>
            <person name="Duangmal K."/>
        </authorList>
    </citation>
    <scope>NUCLEOTIDE SEQUENCE [LARGE SCALE GENOMIC DNA]</scope>
    <source>
        <strain evidence="2 3">RB6PN23</strain>
    </source>
</reference>
<comment type="caution">
    <text evidence="2">The sequence shown here is derived from an EMBL/GenBank/DDBJ whole genome shotgun (WGS) entry which is preliminary data.</text>
</comment>
<proteinExistence type="inferred from homology"/>
<comment type="similarity">
    <text evidence="1">Belongs to the glycosyl hydrolase 25 family.</text>
</comment>
<evidence type="ECO:0000313" key="3">
    <source>
        <dbReference type="Proteomes" id="UP001216579"/>
    </source>
</evidence>
<name>A0ABT5ZR24_9ACTN</name>
<accession>A0ABT5ZR24</accession>
<evidence type="ECO:0000256" key="1">
    <source>
        <dbReference type="ARBA" id="ARBA00010646"/>
    </source>
</evidence>
<dbReference type="PANTHER" id="PTHR34135:SF2">
    <property type="entry name" value="LYSOZYME"/>
    <property type="match status" value="1"/>
</dbReference>
<keyword evidence="3" id="KW-1185">Reference proteome</keyword>
<dbReference type="InterPro" id="IPR017853">
    <property type="entry name" value="GH"/>
</dbReference>
<dbReference type="PROSITE" id="PS51904">
    <property type="entry name" value="GLYCOSYL_HYDROL_F25_2"/>
    <property type="match status" value="1"/>
</dbReference>
<dbReference type="Pfam" id="PF01183">
    <property type="entry name" value="Glyco_hydro_25"/>
    <property type="match status" value="1"/>
</dbReference>
<dbReference type="EMBL" id="JARJBC010000016">
    <property type="protein sequence ID" value="MDF3292274.1"/>
    <property type="molecule type" value="Genomic_DNA"/>
</dbReference>